<reference evidence="1 2" key="1">
    <citation type="submission" date="2013-09" db="EMBL/GenBank/DDBJ databases">
        <title>Corchorus capsularis genome sequencing.</title>
        <authorList>
            <person name="Alam M."/>
            <person name="Haque M.S."/>
            <person name="Islam M.S."/>
            <person name="Emdad E.M."/>
            <person name="Islam M.M."/>
            <person name="Ahmed B."/>
            <person name="Halim A."/>
            <person name="Hossen Q.M.M."/>
            <person name="Hossain M.Z."/>
            <person name="Ahmed R."/>
            <person name="Khan M.M."/>
            <person name="Islam R."/>
            <person name="Rashid M.M."/>
            <person name="Khan S.A."/>
            <person name="Rahman M.S."/>
            <person name="Alam M."/>
        </authorList>
    </citation>
    <scope>NUCLEOTIDE SEQUENCE [LARGE SCALE GENOMIC DNA]</scope>
    <source>
        <strain evidence="2">cv. CVL-1</strain>
        <tissue evidence="1">Whole seedling</tissue>
    </source>
</reference>
<sequence>MGSNVFETAQFEAFSDGARALIYTRR</sequence>
<evidence type="ECO:0000313" key="2">
    <source>
        <dbReference type="Proteomes" id="UP000188268"/>
    </source>
</evidence>
<dbReference type="Gramene" id="OMO70083">
    <property type="protein sequence ID" value="OMO70083"/>
    <property type="gene ID" value="CCACVL1_19113"/>
</dbReference>
<protein>
    <submittedName>
        <fullName evidence="1">Uncharacterized protein</fullName>
    </submittedName>
</protein>
<dbReference type="EMBL" id="AWWV01011855">
    <property type="protein sequence ID" value="OMO70083.1"/>
    <property type="molecule type" value="Genomic_DNA"/>
</dbReference>
<comment type="caution">
    <text evidence="1">The sequence shown here is derived from an EMBL/GenBank/DDBJ whole genome shotgun (WGS) entry which is preliminary data.</text>
</comment>
<gene>
    <name evidence="1" type="ORF">CCACVL1_19113</name>
</gene>
<name>A0A1R3HIF9_COCAP</name>
<proteinExistence type="predicted"/>
<accession>A0A1R3HIF9</accession>
<evidence type="ECO:0000313" key="1">
    <source>
        <dbReference type="EMBL" id="OMO70083.1"/>
    </source>
</evidence>
<dbReference type="AlphaFoldDB" id="A0A1R3HIF9"/>
<dbReference type="Proteomes" id="UP000188268">
    <property type="component" value="Unassembled WGS sequence"/>
</dbReference>
<organism evidence="1 2">
    <name type="scientific">Corchorus capsularis</name>
    <name type="common">Jute</name>
    <dbReference type="NCBI Taxonomy" id="210143"/>
    <lineage>
        <taxon>Eukaryota</taxon>
        <taxon>Viridiplantae</taxon>
        <taxon>Streptophyta</taxon>
        <taxon>Embryophyta</taxon>
        <taxon>Tracheophyta</taxon>
        <taxon>Spermatophyta</taxon>
        <taxon>Magnoliopsida</taxon>
        <taxon>eudicotyledons</taxon>
        <taxon>Gunneridae</taxon>
        <taxon>Pentapetalae</taxon>
        <taxon>rosids</taxon>
        <taxon>malvids</taxon>
        <taxon>Malvales</taxon>
        <taxon>Malvaceae</taxon>
        <taxon>Grewioideae</taxon>
        <taxon>Apeibeae</taxon>
        <taxon>Corchorus</taxon>
    </lineage>
</organism>
<keyword evidence="2" id="KW-1185">Reference proteome</keyword>